<keyword evidence="4" id="KW-0067">ATP-binding</keyword>
<evidence type="ECO:0000313" key="6">
    <source>
        <dbReference type="EMBL" id="PWB75587.1"/>
    </source>
</evidence>
<dbReference type="InterPro" id="IPR017438">
    <property type="entry name" value="ATP-NAD_kinase_N"/>
</dbReference>
<feature type="domain" description="DAGKc" evidence="5">
    <location>
        <begin position="1"/>
        <end position="126"/>
    </location>
</feature>
<dbReference type="PANTHER" id="PTHR12358:SF54">
    <property type="entry name" value="SPHINGOSINE KINASE RELATED PROTEIN"/>
    <property type="match status" value="1"/>
</dbReference>
<dbReference type="Pfam" id="PF00781">
    <property type="entry name" value="DAGK_cat"/>
    <property type="match status" value="1"/>
</dbReference>
<dbReference type="Proteomes" id="UP000250918">
    <property type="component" value="Unassembled WGS sequence"/>
</dbReference>
<keyword evidence="1" id="KW-0808">Transferase</keyword>
<keyword evidence="3" id="KW-0418">Kinase</keyword>
<dbReference type="SMART" id="SM00046">
    <property type="entry name" value="DAGKc"/>
    <property type="match status" value="1"/>
</dbReference>
<evidence type="ECO:0000256" key="1">
    <source>
        <dbReference type="ARBA" id="ARBA00022679"/>
    </source>
</evidence>
<evidence type="ECO:0000256" key="3">
    <source>
        <dbReference type="ARBA" id="ARBA00022777"/>
    </source>
</evidence>
<dbReference type="Gene3D" id="2.60.200.40">
    <property type="match status" value="1"/>
</dbReference>
<name>A0A855XBW9_9BACT</name>
<organism evidence="6 7">
    <name type="scientific">candidate division GN15 bacterium</name>
    <dbReference type="NCBI Taxonomy" id="2072418"/>
    <lineage>
        <taxon>Bacteria</taxon>
        <taxon>candidate division GN15</taxon>
    </lineage>
</organism>
<dbReference type="AlphaFoldDB" id="A0A855XBW9"/>
<proteinExistence type="predicted"/>
<dbReference type="Gene3D" id="3.40.50.10330">
    <property type="entry name" value="Probable inorganic polyphosphate/atp-NAD kinase, domain 1"/>
    <property type="match status" value="1"/>
</dbReference>
<dbReference type="NCBIfam" id="TIGR00147">
    <property type="entry name" value="YegS/Rv2252/BmrU family lipid kinase"/>
    <property type="match status" value="1"/>
</dbReference>
<dbReference type="InterPro" id="IPR016064">
    <property type="entry name" value="NAD/diacylglycerol_kinase_sf"/>
</dbReference>
<evidence type="ECO:0000256" key="2">
    <source>
        <dbReference type="ARBA" id="ARBA00022741"/>
    </source>
</evidence>
<evidence type="ECO:0000313" key="7">
    <source>
        <dbReference type="Proteomes" id="UP000250918"/>
    </source>
</evidence>
<accession>A0A855XBW9</accession>
<dbReference type="InterPro" id="IPR045540">
    <property type="entry name" value="YegS/DAGK_C"/>
</dbReference>
<dbReference type="GO" id="GO:0008654">
    <property type="term" value="P:phospholipid biosynthetic process"/>
    <property type="evidence" value="ECO:0007669"/>
    <property type="project" value="InterPro"/>
</dbReference>
<keyword evidence="2" id="KW-0547">Nucleotide-binding</keyword>
<protein>
    <recommendedName>
        <fullName evidence="5">DAGKc domain-containing protein</fullName>
    </recommendedName>
</protein>
<evidence type="ECO:0000259" key="5">
    <source>
        <dbReference type="PROSITE" id="PS50146"/>
    </source>
</evidence>
<dbReference type="GO" id="GO:0005524">
    <property type="term" value="F:ATP binding"/>
    <property type="evidence" value="ECO:0007669"/>
    <property type="project" value="UniProtKB-KW"/>
</dbReference>
<dbReference type="GO" id="GO:0016301">
    <property type="term" value="F:kinase activity"/>
    <property type="evidence" value="ECO:0007669"/>
    <property type="project" value="UniProtKB-KW"/>
</dbReference>
<sequence>MKVVVIVNPRACRLGPDELRDRFARRLGERLVSVRTTQFPGHACHLAQSIAQDGADVVVAVGGDGTANEVLNGLVGTPAALAVLPTGTANDLATYLHIPTDIEKAITVIAAGRKRRLDVVRVNGWHYLTVGALGLPCETAQRAEGLRDMKLFGRPLTAWIGNRIYLLALIRAFHACCRHRHIVTVSTGTSSFCMDSSSLLLANQPFLGARFHVAPKARPDDHMLDLCLIQHNESRIRLAAATAGVAMGRQNQRSGVIRLRARRLHIESLNPQPFLADGQIRDAATCLDIELIPSAIDVIVPEKRGRR</sequence>
<gene>
    <name evidence="6" type="ORF">C3F09_02140</name>
</gene>
<reference evidence="6 7" key="1">
    <citation type="journal article" date="2018" name="ISME J.">
        <title>A methanotrophic archaeon couples anaerobic oxidation of methane to Fe(III) reduction.</title>
        <authorList>
            <person name="Cai C."/>
            <person name="Leu A.O."/>
            <person name="Xie G.J."/>
            <person name="Guo J."/>
            <person name="Feng Y."/>
            <person name="Zhao J.X."/>
            <person name="Tyson G.W."/>
            <person name="Yuan Z."/>
            <person name="Hu S."/>
        </authorList>
    </citation>
    <scope>NUCLEOTIDE SEQUENCE [LARGE SCALE GENOMIC DNA]</scope>
    <source>
        <strain evidence="6">FeB_12</strain>
    </source>
</reference>
<dbReference type="InterPro" id="IPR005218">
    <property type="entry name" value="Diacylglycerol/lipid_kinase"/>
</dbReference>
<dbReference type="Pfam" id="PF19279">
    <property type="entry name" value="YegS_C"/>
    <property type="match status" value="1"/>
</dbReference>
<evidence type="ECO:0000256" key="4">
    <source>
        <dbReference type="ARBA" id="ARBA00022840"/>
    </source>
</evidence>
<dbReference type="PROSITE" id="PS50146">
    <property type="entry name" value="DAGK"/>
    <property type="match status" value="1"/>
</dbReference>
<dbReference type="SUPFAM" id="SSF111331">
    <property type="entry name" value="NAD kinase/diacylglycerol kinase-like"/>
    <property type="match status" value="1"/>
</dbReference>
<comment type="caution">
    <text evidence="6">The sequence shown here is derived from an EMBL/GenBank/DDBJ whole genome shotgun (WGS) entry which is preliminary data.</text>
</comment>
<dbReference type="InterPro" id="IPR001206">
    <property type="entry name" value="Diacylglycerol_kinase_cat_dom"/>
</dbReference>
<dbReference type="InterPro" id="IPR050187">
    <property type="entry name" value="Lipid_Phosphate_FormReg"/>
</dbReference>
<dbReference type="PANTHER" id="PTHR12358">
    <property type="entry name" value="SPHINGOSINE KINASE"/>
    <property type="match status" value="1"/>
</dbReference>
<dbReference type="EMBL" id="PQAP01000008">
    <property type="protein sequence ID" value="PWB75587.1"/>
    <property type="molecule type" value="Genomic_DNA"/>
</dbReference>